<dbReference type="Proteomes" id="UP000886885">
    <property type="component" value="Chromosome 4D"/>
</dbReference>
<gene>
    <name evidence="1" type="ORF">POTOM_016973</name>
</gene>
<proteinExistence type="predicted"/>
<evidence type="ECO:0000313" key="1">
    <source>
        <dbReference type="EMBL" id="KAG6777169.1"/>
    </source>
</evidence>
<evidence type="ECO:0000313" key="2">
    <source>
        <dbReference type="Proteomes" id="UP000886885"/>
    </source>
</evidence>
<protein>
    <submittedName>
        <fullName evidence="1">Uncharacterized protein</fullName>
    </submittedName>
</protein>
<dbReference type="EMBL" id="JAAWWB010000008">
    <property type="protein sequence ID" value="KAG6777169.1"/>
    <property type="molecule type" value="Genomic_DNA"/>
</dbReference>
<accession>A0A8X8D661</accession>
<organism evidence="1 2">
    <name type="scientific">Populus tomentosa</name>
    <name type="common">Chinese white poplar</name>
    <dbReference type="NCBI Taxonomy" id="118781"/>
    <lineage>
        <taxon>Eukaryota</taxon>
        <taxon>Viridiplantae</taxon>
        <taxon>Streptophyta</taxon>
        <taxon>Embryophyta</taxon>
        <taxon>Tracheophyta</taxon>
        <taxon>Spermatophyta</taxon>
        <taxon>Magnoliopsida</taxon>
        <taxon>eudicotyledons</taxon>
        <taxon>Gunneridae</taxon>
        <taxon>Pentapetalae</taxon>
        <taxon>rosids</taxon>
        <taxon>fabids</taxon>
        <taxon>Malpighiales</taxon>
        <taxon>Salicaceae</taxon>
        <taxon>Saliceae</taxon>
        <taxon>Populus</taxon>
    </lineage>
</organism>
<dbReference type="AlphaFoldDB" id="A0A8X8D661"/>
<reference evidence="1" key="1">
    <citation type="journal article" date="2020" name="bioRxiv">
        <title>Hybrid origin of Populus tomentosa Carr. identified through genome sequencing and phylogenomic analysis.</title>
        <authorList>
            <person name="An X."/>
            <person name="Gao K."/>
            <person name="Chen Z."/>
            <person name="Li J."/>
            <person name="Yang X."/>
            <person name="Yang X."/>
            <person name="Zhou J."/>
            <person name="Guo T."/>
            <person name="Zhao T."/>
            <person name="Huang S."/>
            <person name="Miao D."/>
            <person name="Khan W.U."/>
            <person name="Rao P."/>
            <person name="Ye M."/>
            <person name="Lei B."/>
            <person name="Liao W."/>
            <person name="Wang J."/>
            <person name="Ji L."/>
            <person name="Li Y."/>
            <person name="Guo B."/>
            <person name="Mustafa N.S."/>
            <person name="Li S."/>
            <person name="Yun Q."/>
            <person name="Keller S.R."/>
            <person name="Mao J."/>
            <person name="Zhang R."/>
            <person name="Strauss S.H."/>
        </authorList>
    </citation>
    <scope>NUCLEOTIDE SEQUENCE</scope>
    <source>
        <strain evidence="1">GM15</strain>
        <tissue evidence="1">Leaf</tissue>
    </source>
</reference>
<comment type="caution">
    <text evidence="1">The sequence shown here is derived from an EMBL/GenBank/DDBJ whole genome shotgun (WGS) entry which is preliminary data.</text>
</comment>
<keyword evidence="2" id="KW-1185">Reference proteome</keyword>
<name>A0A8X8D661_POPTO</name>
<sequence length="66" mass="7950">MAGRRNGERQKKKDLEKGSWKEDLEHFVISFCNEFRIYHFGDGQNCSRHDMIEGTFLRICIVIRRF</sequence>